<protein>
    <submittedName>
        <fullName evidence="4">Coated vesicle membrane protein</fullName>
    </submittedName>
</protein>
<dbReference type="EMBL" id="VEPZ02001037">
    <property type="protein sequence ID" value="KAE8699589.1"/>
    <property type="molecule type" value="Genomic_DNA"/>
</dbReference>
<accession>A0A6A3A9F0</accession>
<comment type="caution">
    <text evidence="4">The sequence shown here is derived from an EMBL/GenBank/DDBJ whole genome shotgun (WGS) entry which is preliminary data.</text>
</comment>
<sequence length="215" mass="23672">MPYLVEVGFSHIGRYEGYCKIEPYLISALVERWRPETHTFNLPCGECTIILEDVSMHLGVPVDGDVISGMKHDVNFRELSEDASDDEVKMYARACILQLIGELLMPNKSRNQVHSRPLTRAITLRGVRRVPGVALWGAPYATCVHVSDKGRPLPKFGEWDVNDPASAEGFTVIFNKARDEKKTGGKVASLGTNDPACKQDVASGKPQVSSNPAYA</sequence>
<dbReference type="Proteomes" id="UP000436088">
    <property type="component" value="Unassembled WGS sequence"/>
</dbReference>
<feature type="region of interest" description="Disordered" evidence="1">
    <location>
        <begin position="180"/>
        <end position="215"/>
    </location>
</feature>
<feature type="domain" description="RIN4 pathogenic type III effector avirulence factor Avr cleavage site" evidence="2">
    <location>
        <begin position="149"/>
        <end position="182"/>
    </location>
</feature>
<evidence type="ECO:0000313" key="4">
    <source>
        <dbReference type="EMBL" id="KAE8699589.1"/>
    </source>
</evidence>
<dbReference type="InterPro" id="IPR019557">
    <property type="entry name" value="AminoTfrase-like_pln_mobile"/>
</dbReference>
<dbReference type="GO" id="GO:0010073">
    <property type="term" value="P:meristem maintenance"/>
    <property type="evidence" value="ECO:0007669"/>
    <property type="project" value="InterPro"/>
</dbReference>
<evidence type="ECO:0000259" key="3">
    <source>
        <dbReference type="Pfam" id="PF10536"/>
    </source>
</evidence>
<feature type="domain" description="Aminotransferase-like plant mobile" evidence="3">
    <location>
        <begin position="19"/>
        <end position="71"/>
    </location>
</feature>
<evidence type="ECO:0000313" key="5">
    <source>
        <dbReference type="Proteomes" id="UP000436088"/>
    </source>
</evidence>
<proteinExistence type="predicted"/>
<dbReference type="InterPro" id="IPR044824">
    <property type="entry name" value="MAIN-like"/>
</dbReference>
<name>A0A6A3A9F0_HIBSY</name>
<gene>
    <name evidence="4" type="ORF">F3Y22_tig00110577pilonHSYRG00300</name>
</gene>
<reference evidence="4" key="1">
    <citation type="submission" date="2019-09" db="EMBL/GenBank/DDBJ databases">
        <title>Draft genome information of white flower Hibiscus syriacus.</title>
        <authorList>
            <person name="Kim Y.-M."/>
        </authorList>
    </citation>
    <scope>NUCLEOTIDE SEQUENCE [LARGE SCALE GENOMIC DNA]</scope>
    <source>
        <strain evidence="4">YM2019G1</strain>
    </source>
</reference>
<dbReference type="Pfam" id="PF10536">
    <property type="entry name" value="PMD"/>
    <property type="match status" value="1"/>
</dbReference>
<dbReference type="PANTHER" id="PTHR46033:SF8">
    <property type="entry name" value="PROTEIN MAINTENANCE OF MERISTEMS-LIKE"/>
    <property type="match status" value="1"/>
</dbReference>
<dbReference type="InterPro" id="IPR008700">
    <property type="entry name" value="TypeIII_avirulence_cleave"/>
</dbReference>
<dbReference type="Pfam" id="PF05627">
    <property type="entry name" value="AvrRpt-cleavage"/>
    <property type="match status" value="1"/>
</dbReference>
<evidence type="ECO:0000256" key="1">
    <source>
        <dbReference type="SAM" id="MobiDB-lite"/>
    </source>
</evidence>
<keyword evidence="5" id="KW-1185">Reference proteome</keyword>
<evidence type="ECO:0000259" key="2">
    <source>
        <dbReference type="Pfam" id="PF05627"/>
    </source>
</evidence>
<organism evidence="4 5">
    <name type="scientific">Hibiscus syriacus</name>
    <name type="common">Rose of Sharon</name>
    <dbReference type="NCBI Taxonomy" id="106335"/>
    <lineage>
        <taxon>Eukaryota</taxon>
        <taxon>Viridiplantae</taxon>
        <taxon>Streptophyta</taxon>
        <taxon>Embryophyta</taxon>
        <taxon>Tracheophyta</taxon>
        <taxon>Spermatophyta</taxon>
        <taxon>Magnoliopsida</taxon>
        <taxon>eudicotyledons</taxon>
        <taxon>Gunneridae</taxon>
        <taxon>Pentapetalae</taxon>
        <taxon>rosids</taxon>
        <taxon>malvids</taxon>
        <taxon>Malvales</taxon>
        <taxon>Malvaceae</taxon>
        <taxon>Malvoideae</taxon>
        <taxon>Hibiscus</taxon>
    </lineage>
</organism>
<dbReference type="AlphaFoldDB" id="A0A6A3A9F0"/>
<dbReference type="PANTHER" id="PTHR46033">
    <property type="entry name" value="PROTEIN MAIN-LIKE 2"/>
    <property type="match status" value="1"/>
</dbReference>
<feature type="compositionally biased region" description="Polar residues" evidence="1">
    <location>
        <begin position="206"/>
        <end position="215"/>
    </location>
</feature>